<keyword evidence="2" id="KW-0288">FMN</keyword>
<evidence type="ECO:0000313" key="7">
    <source>
        <dbReference type="Proteomes" id="UP000290365"/>
    </source>
</evidence>
<evidence type="ECO:0000256" key="4">
    <source>
        <dbReference type="ARBA" id="ARBA00023033"/>
    </source>
</evidence>
<keyword evidence="7" id="KW-1185">Reference proteome</keyword>
<evidence type="ECO:0000259" key="5">
    <source>
        <dbReference type="Pfam" id="PF00296"/>
    </source>
</evidence>
<name>A0A4P6JXM7_KTERU</name>
<feature type="domain" description="Luciferase-like" evidence="5">
    <location>
        <begin position="8"/>
        <end position="302"/>
    </location>
</feature>
<dbReference type="PANTHER" id="PTHR42847">
    <property type="entry name" value="ALKANESULFONATE MONOOXYGENASE"/>
    <property type="match status" value="1"/>
</dbReference>
<evidence type="ECO:0000256" key="2">
    <source>
        <dbReference type="ARBA" id="ARBA00022643"/>
    </source>
</evidence>
<dbReference type="GO" id="GO:0008726">
    <property type="term" value="F:alkanesulfonate monooxygenase activity"/>
    <property type="evidence" value="ECO:0007669"/>
    <property type="project" value="TreeGrafter"/>
</dbReference>
<proteinExistence type="predicted"/>
<dbReference type="AlphaFoldDB" id="A0A4P6JXM7"/>
<dbReference type="KEGG" id="kbs:EPA93_31705"/>
<dbReference type="Proteomes" id="UP000290365">
    <property type="component" value="Chromosome"/>
</dbReference>
<dbReference type="PANTHER" id="PTHR42847:SF4">
    <property type="entry name" value="ALKANESULFONATE MONOOXYGENASE-RELATED"/>
    <property type="match status" value="1"/>
</dbReference>
<keyword evidence="1" id="KW-0285">Flavoprotein</keyword>
<dbReference type="GO" id="GO:0046306">
    <property type="term" value="P:alkanesulfonate catabolic process"/>
    <property type="evidence" value="ECO:0007669"/>
    <property type="project" value="TreeGrafter"/>
</dbReference>
<gene>
    <name evidence="6" type="ORF">EPA93_31705</name>
</gene>
<protein>
    <submittedName>
        <fullName evidence="6">LLM class flavin-dependent oxidoreductase</fullName>
    </submittedName>
</protein>
<evidence type="ECO:0000256" key="3">
    <source>
        <dbReference type="ARBA" id="ARBA00023002"/>
    </source>
</evidence>
<dbReference type="InterPro" id="IPR011251">
    <property type="entry name" value="Luciferase-like_dom"/>
</dbReference>
<dbReference type="Pfam" id="PF00296">
    <property type="entry name" value="Bac_luciferase"/>
    <property type="match status" value="1"/>
</dbReference>
<dbReference type="OrthoDB" id="9776438at2"/>
<evidence type="ECO:0000313" key="6">
    <source>
        <dbReference type="EMBL" id="QBD80295.1"/>
    </source>
</evidence>
<dbReference type="SUPFAM" id="SSF51679">
    <property type="entry name" value="Bacterial luciferase-like"/>
    <property type="match status" value="1"/>
</dbReference>
<dbReference type="RefSeq" id="WP_129891360.1">
    <property type="nucleotide sequence ID" value="NZ_CP035758.1"/>
</dbReference>
<keyword evidence="4" id="KW-0503">Monooxygenase</keyword>
<dbReference type="InterPro" id="IPR050172">
    <property type="entry name" value="SsuD_RutA_monooxygenase"/>
</dbReference>
<dbReference type="InterPro" id="IPR036661">
    <property type="entry name" value="Luciferase-like_sf"/>
</dbReference>
<organism evidence="6 7">
    <name type="scientific">Ktedonosporobacter rubrisoli</name>
    <dbReference type="NCBI Taxonomy" id="2509675"/>
    <lineage>
        <taxon>Bacteria</taxon>
        <taxon>Bacillati</taxon>
        <taxon>Chloroflexota</taxon>
        <taxon>Ktedonobacteria</taxon>
        <taxon>Ktedonobacterales</taxon>
        <taxon>Ktedonosporobacteraceae</taxon>
        <taxon>Ktedonosporobacter</taxon>
    </lineage>
</organism>
<keyword evidence="3" id="KW-0560">Oxidoreductase</keyword>
<evidence type="ECO:0000256" key="1">
    <source>
        <dbReference type="ARBA" id="ARBA00022630"/>
    </source>
</evidence>
<reference evidence="6 7" key="1">
    <citation type="submission" date="2019-01" db="EMBL/GenBank/DDBJ databases">
        <title>Ktedonosporobacter rubrisoli SCAWS-G2.</title>
        <authorList>
            <person name="Huang Y."/>
            <person name="Yan B."/>
        </authorList>
    </citation>
    <scope>NUCLEOTIDE SEQUENCE [LARGE SCALE GENOMIC DNA]</scope>
    <source>
        <strain evidence="6 7">SCAWS-G2</strain>
    </source>
</reference>
<sequence>MTILQRPRFGLVLPNRGVVTGTITVEEMLTLARQAEDGGWDSVWVGDSLLAKPRLDALVLLGALATHTKRVRLGPASFTSTPLRNALQLAFQWCSLDVMAQGRMIFNASQGTSGHSGGAFTNEYETFRVEPSSRMRRMEEAIEILRLTSAREHVSYEGEYNRFSEVTVLPRPLQQPLPIWISTGTDPRKPKMTARALRRVANYADGWMAIRRTPELFASNLADIRRYAHEGGRVLRDDFEACLFLDININDDREQAFKECKQFLEKYYGLEFSREIIEMQVAFGSPQACIERIREFMRVGATTFTLRIIGPGTQRQFERISREVLPAFA</sequence>
<dbReference type="EMBL" id="CP035758">
    <property type="protein sequence ID" value="QBD80295.1"/>
    <property type="molecule type" value="Genomic_DNA"/>
</dbReference>
<dbReference type="Gene3D" id="3.20.20.30">
    <property type="entry name" value="Luciferase-like domain"/>
    <property type="match status" value="1"/>
</dbReference>
<accession>A0A4P6JXM7</accession>